<dbReference type="InterPro" id="IPR016039">
    <property type="entry name" value="Thiolase-like"/>
</dbReference>
<dbReference type="InterPro" id="IPR012328">
    <property type="entry name" value="Chalcone/stilbene_synt_C"/>
</dbReference>
<dbReference type="Pfam" id="PF08392">
    <property type="entry name" value="FAE1_CUT1_RppA"/>
    <property type="match status" value="1"/>
</dbReference>
<dbReference type="SUPFAM" id="SSF53901">
    <property type="entry name" value="Thiolase-like"/>
    <property type="match status" value="2"/>
</dbReference>
<reference evidence="4 5" key="1">
    <citation type="submission" date="2023-05" db="EMBL/GenBank/DDBJ databases">
        <title>A 100% complete, gapless, phased diploid assembly of the Scenedesmus obliquus UTEX 3031 genome.</title>
        <authorList>
            <person name="Biondi T.C."/>
            <person name="Hanschen E.R."/>
            <person name="Kwon T."/>
            <person name="Eng W."/>
            <person name="Kruse C.P.S."/>
            <person name="Koehler S.I."/>
            <person name="Kunde Y."/>
            <person name="Gleasner C.D."/>
            <person name="You Mak K.T."/>
            <person name="Polle J."/>
            <person name="Hovde B.T."/>
            <person name="Starkenburg S.R."/>
        </authorList>
    </citation>
    <scope>NUCLEOTIDE SEQUENCE [LARGE SCALE GENOMIC DNA]</scope>
    <source>
        <strain evidence="4 5">DOE0152z</strain>
    </source>
</reference>
<dbReference type="EC" id="2.3.1.-" evidence="1"/>
<dbReference type="Pfam" id="PF02797">
    <property type="entry name" value="Chal_sti_synt_C"/>
    <property type="match status" value="1"/>
</dbReference>
<feature type="domain" description="Chalcone/stilbene synthase C-terminal" evidence="2">
    <location>
        <begin position="364"/>
        <end position="435"/>
    </location>
</feature>
<name>A0ABY8TQP8_TETOB</name>
<evidence type="ECO:0000259" key="3">
    <source>
        <dbReference type="Pfam" id="PF08392"/>
    </source>
</evidence>
<feature type="domain" description="FAE" evidence="3">
    <location>
        <begin position="57"/>
        <end position="342"/>
    </location>
</feature>
<evidence type="ECO:0000313" key="4">
    <source>
        <dbReference type="EMBL" id="WIA11415.1"/>
    </source>
</evidence>
<evidence type="ECO:0000259" key="2">
    <source>
        <dbReference type="Pfam" id="PF02797"/>
    </source>
</evidence>
<dbReference type="InterPro" id="IPR012392">
    <property type="entry name" value="3-ktacl-CoA_syn"/>
</dbReference>
<comment type="pathway">
    <text evidence="1">Lipid metabolism; fatty acid biosynthesis.</text>
</comment>
<gene>
    <name evidence="4" type="ORF">OEZ85_011532</name>
</gene>
<evidence type="ECO:0000256" key="1">
    <source>
        <dbReference type="PIRNR" id="PIRNR036417"/>
    </source>
</evidence>
<dbReference type="CDD" id="cd00831">
    <property type="entry name" value="CHS_like"/>
    <property type="match status" value="1"/>
</dbReference>
<dbReference type="PIRSF" id="PIRSF036417">
    <property type="entry name" value="3-ktacl-CoA_syn"/>
    <property type="match status" value="1"/>
</dbReference>
<keyword evidence="5" id="KW-1185">Reference proteome</keyword>
<proteinExistence type="inferred from homology"/>
<keyword evidence="1" id="KW-0012">Acyltransferase</keyword>
<protein>
    <recommendedName>
        <fullName evidence="1">3-ketoacyl-CoA synthase</fullName>
        <ecNumber evidence="1">2.3.1.-</ecNumber>
    </recommendedName>
</protein>
<dbReference type="Gene3D" id="3.40.47.10">
    <property type="match status" value="1"/>
</dbReference>
<sequence>MLPLLGVAAVKLQAMYTSGELLQYVDLVVSTSRPMNVALVSAVVVVAVAAVLKCMFSRPSSPVYLVDFAVHKGLDEWKFSKDLFIPMSAQTGRFTDEELDFQKKILYRSGLGDETYVPPWLYSKPQYFDYEHARKEFEVTCFSAIKDLLNKTGVQPRQISMVITNSSLFNPTPSLSATIMHHFKMPHTTLNYNLGGMGCSAGLVAIDLARQTLQLFPDSYALVVSHENLTNNWYPGCDRSMLVPNCIFRSNGAAILLSNKGKDSRRAKYELKHLVRTTVSSDEAFGCVYQMEDDKGIRGVRLGKELMSVAGAALKINMTRLGPKVLPLSEQLLFAFNLVARQLLGPKQVKAYVPDFGQAFDHICIHTGGRAVLDTMEKQLALSTELMEPSRAGLYRFGNVSSTSIWYVLAFIESFRGVRAGERVWQLGFGSGFKVNSAVWVANKKNKVVHSAWEGFDISKMRAEFAEAEAEKQAYLAAKAAASGGATPAPAAADAGAVQASPFSLSTLPETSVVVMDT</sequence>
<dbReference type="PANTHER" id="PTHR31561">
    <property type="entry name" value="3-KETOACYL-COA SYNTHASE"/>
    <property type="match status" value="1"/>
</dbReference>
<comment type="similarity">
    <text evidence="1">Belongs to the thiolase-like superfamily. Chalcone/stilbene synthases family.</text>
</comment>
<accession>A0ABY8TQP8</accession>
<organism evidence="4 5">
    <name type="scientific">Tetradesmus obliquus</name>
    <name type="common">Green alga</name>
    <name type="synonym">Acutodesmus obliquus</name>
    <dbReference type="NCBI Taxonomy" id="3088"/>
    <lineage>
        <taxon>Eukaryota</taxon>
        <taxon>Viridiplantae</taxon>
        <taxon>Chlorophyta</taxon>
        <taxon>core chlorophytes</taxon>
        <taxon>Chlorophyceae</taxon>
        <taxon>CS clade</taxon>
        <taxon>Sphaeropleales</taxon>
        <taxon>Scenedesmaceae</taxon>
        <taxon>Tetradesmus</taxon>
    </lineage>
</organism>
<keyword evidence="1" id="KW-0808">Transferase</keyword>
<dbReference type="InterPro" id="IPR013601">
    <property type="entry name" value="FAE1_typ3_polyketide_synth"/>
</dbReference>
<evidence type="ECO:0000313" key="5">
    <source>
        <dbReference type="Proteomes" id="UP001244341"/>
    </source>
</evidence>
<dbReference type="EMBL" id="CP126210">
    <property type="protein sequence ID" value="WIA11415.1"/>
    <property type="molecule type" value="Genomic_DNA"/>
</dbReference>
<dbReference type="Proteomes" id="UP001244341">
    <property type="component" value="Chromosome 3b"/>
</dbReference>